<sequence>MPVTLLPPAGMSEKEEDNFSMIVPVFEKTGAQNATLYIGNQVTANDAALLLQENITSTMNVAVNVYLAPLQLADGTHIRRTQVGLIDGHGNSLTHLLAAVFALDGILNQESPGKPHYPAHKYGNVLVHCRGGRSRSLTVLAIYLFWRHRDQFQDVATAIQHIRDLRQMDNQYPLAGMIKLAEEAGQFLATQFPA</sequence>
<evidence type="ECO:0000259" key="1">
    <source>
        <dbReference type="PROSITE" id="PS50056"/>
    </source>
</evidence>
<dbReference type="GO" id="GO:0052834">
    <property type="term" value="F:inositol monophosphate phosphatase activity"/>
    <property type="evidence" value="ECO:0007669"/>
    <property type="project" value="UniProtKB-EC"/>
</dbReference>
<evidence type="ECO:0000313" key="2">
    <source>
        <dbReference type="EMBL" id="MBB6262010.1"/>
    </source>
</evidence>
<dbReference type="InterPro" id="IPR000340">
    <property type="entry name" value="Dual-sp_phosphatase_cat-dom"/>
</dbReference>
<dbReference type="CDD" id="cd14498">
    <property type="entry name" value="DSP"/>
    <property type="match status" value="1"/>
</dbReference>
<dbReference type="RefSeq" id="WP_184223900.1">
    <property type="nucleotide sequence ID" value="NZ_JACIIU010000015.1"/>
</dbReference>
<protein>
    <submittedName>
        <fullName evidence="2">Myo-inositol-1(Or 4)-monophosphatase</fullName>
        <ecNumber evidence="2">3.1.3.25</ecNumber>
    </submittedName>
</protein>
<dbReference type="InterPro" id="IPR020422">
    <property type="entry name" value="TYR_PHOSPHATASE_DUAL_dom"/>
</dbReference>
<keyword evidence="2" id="KW-0378">Hydrolase</keyword>
<feature type="domain" description="Tyrosine specific protein phosphatases" evidence="1">
    <location>
        <begin position="97"/>
        <end position="166"/>
    </location>
</feature>
<dbReference type="EMBL" id="JACIIU010000015">
    <property type="protein sequence ID" value="MBB6262010.1"/>
    <property type="molecule type" value="Genomic_DNA"/>
</dbReference>
<proteinExistence type="predicted"/>
<dbReference type="PROSITE" id="PS50056">
    <property type="entry name" value="TYR_PHOSPHATASE_2"/>
    <property type="match status" value="1"/>
</dbReference>
<dbReference type="Proteomes" id="UP000555393">
    <property type="component" value="Unassembled WGS sequence"/>
</dbReference>
<dbReference type="Pfam" id="PF00782">
    <property type="entry name" value="DSPc"/>
    <property type="match status" value="1"/>
</dbReference>
<dbReference type="PANTHER" id="PTHR46377">
    <property type="entry name" value="DUAL SPECIFICITY PROTEIN PHOSPHATASE 19"/>
    <property type="match status" value="1"/>
</dbReference>
<reference evidence="2 3" key="1">
    <citation type="submission" date="2020-08" db="EMBL/GenBank/DDBJ databases">
        <title>Genomic Encyclopedia of Type Strains, Phase IV (KMG-IV): sequencing the most valuable type-strain genomes for metagenomic binning, comparative biology and taxonomic classification.</title>
        <authorList>
            <person name="Goeker M."/>
        </authorList>
    </citation>
    <scope>NUCLEOTIDE SEQUENCE [LARGE SCALE GENOMIC DNA]</scope>
    <source>
        <strain evidence="2 3">DSM 22336</strain>
    </source>
</reference>
<keyword evidence="3" id="KW-1185">Reference proteome</keyword>
<name>A0A841LYT4_9HYPH</name>
<comment type="caution">
    <text evidence="2">The sequence shown here is derived from an EMBL/GenBank/DDBJ whole genome shotgun (WGS) entry which is preliminary data.</text>
</comment>
<dbReference type="SUPFAM" id="SSF52799">
    <property type="entry name" value="(Phosphotyrosine protein) phosphatases II"/>
    <property type="match status" value="1"/>
</dbReference>
<dbReference type="InterPro" id="IPR029021">
    <property type="entry name" value="Prot-tyrosine_phosphatase-like"/>
</dbReference>
<organism evidence="2 3">
    <name type="scientific">Paenochrobactrum gallinarii</name>
    <dbReference type="NCBI Taxonomy" id="643673"/>
    <lineage>
        <taxon>Bacteria</taxon>
        <taxon>Pseudomonadati</taxon>
        <taxon>Pseudomonadota</taxon>
        <taxon>Alphaproteobacteria</taxon>
        <taxon>Hyphomicrobiales</taxon>
        <taxon>Brucellaceae</taxon>
        <taxon>Paenochrobactrum</taxon>
    </lineage>
</organism>
<dbReference type="GO" id="GO:0005737">
    <property type="term" value="C:cytoplasm"/>
    <property type="evidence" value="ECO:0007669"/>
    <property type="project" value="TreeGrafter"/>
</dbReference>
<dbReference type="InterPro" id="IPR000387">
    <property type="entry name" value="Tyr_Pase_dom"/>
</dbReference>
<dbReference type="PANTHER" id="PTHR46377:SF1">
    <property type="entry name" value="DUAL SPECIFICITY PROTEIN PHOSPHATASE 19"/>
    <property type="match status" value="1"/>
</dbReference>
<dbReference type="SMART" id="SM00195">
    <property type="entry name" value="DSPc"/>
    <property type="match status" value="1"/>
</dbReference>
<evidence type="ECO:0000313" key="3">
    <source>
        <dbReference type="Proteomes" id="UP000555393"/>
    </source>
</evidence>
<accession>A0A841LYT4</accession>
<dbReference type="Gene3D" id="3.90.190.10">
    <property type="entry name" value="Protein tyrosine phosphatase superfamily"/>
    <property type="match status" value="1"/>
</dbReference>
<gene>
    <name evidence="2" type="ORF">FHS77_002578</name>
</gene>
<dbReference type="GO" id="GO:0008579">
    <property type="term" value="F:JUN kinase phosphatase activity"/>
    <property type="evidence" value="ECO:0007669"/>
    <property type="project" value="TreeGrafter"/>
</dbReference>
<dbReference type="AlphaFoldDB" id="A0A841LYT4"/>
<dbReference type="EC" id="3.1.3.25" evidence="2"/>